<protein>
    <submittedName>
        <fullName evidence="2">Uncharacterized protein</fullName>
    </submittedName>
</protein>
<evidence type="ECO:0000256" key="1">
    <source>
        <dbReference type="SAM" id="MobiDB-lite"/>
    </source>
</evidence>
<evidence type="ECO:0000313" key="3">
    <source>
        <dbReference type="Proteomes" id="UP000243459"/>
    </source>
</evidence>
<dbReference type="EMBL" id="CM007381">
    <property type="protein sequence ID" value="ONK78867.1"/>
    <property type="molecule type" value="Genomic_DNA"/>
</dbReference>
<proteinExistence type="predicted"/>
<feature type="region of interest" description="Disordered" evidence="1">
    <location>
        <begin position="1"/>
        <end position="65"/>
    </location>
</feature>
<keyword evidence="3" id="KW-1185">Reference proteome</keyword>
<gene>
    <name evidence="2" type="ORF">A4U43_C01F390</name>
</gene>
<name>A0A5P1FN63_ASPOF</name>
<feature type="compositionally biased region" description="Basic and acidic residues" evidence="1">
    <location>
        <begin position="154"/>
        <end position="163"/>
    </location>
</feature>
<accession>A0A5P1FN63</accession>
<sequence length="163" mass="17940">MIMAGDESQGVNISEGDASSSSSCCCSVIGVGTNPSFERGSEEKILELGSPRRSRRRASRSRQDPSPISSLFVVVVVLHLLHPLIIKSTSKKERKKEKERKIHGQKGVRYSEEGQLAMALAQVPSVLRSNFEKNPQRRRGRRGDPMAMEVGAVSERRVPGNGR</sequence>
<feature type="region of interest" description="Disordered" evidence="1">
    <location>
        <begin position="88"/>
        <end position="110"/>
    </location>
</feature>
<evidence type="ECO:0000313" key="2">
    <source>
        <dbReference type="EMBL" id="ONK78867.1"/>
    </source>
</evidence>
<dbReference type="AlphaFoldDB" id="A0A5P1FN63"/>
<dbReference type="Proteomes" id="UP000243459">
    <property type="component" value="Chromosome 1"/>
</dbReference>
<feature type="region of interest" description="Disordered" evidence="1">
    <location>
        <begin position="127"/>
        <end position="163"/>
    </location>
</feature>
<feature type="compositionally biased region" description="Basic residues" evidence="1">
    <location>
        <begin position="92"/>
        <end position="106"/>
    </location>
</feature>
<reference evidence="3" key="1">
    <citation type="journal article" date="2017" name="Nat. Commun.">
        <title>The asparagus genome sheds light on the origin and evolution of a young Y chromosome.</title>
        <authorList>
            <person name="Harkess A."/>
            <person name="Zhou J."/>
            <person name="Xu C."/>
            <person name="Bowers J.E."/>
            <person name="Van der Hulst R."/>
            <person name="Ayyampalayam S."/>
            <person name="Mercati F."/>
            <person name="Riccardi P."/>
            <person name="McKain M.R."/>
            <person name="Kakrana A."/>
            <person name="Tang H."/>
            <person name="Ray J."/>
            <person name="Groenendijk J."/>
            <person name="Arikit S."/>
            <person name="Mathioni S.M."/>
            <person name="Nakano M."/>
            <person name="Shan H."/>
            <person name="Telgmann-Rauber A."/>
            <person name="Kanno A."/>
            <person name="Yue Z."/>
            <person name="Chen H."/>
            <person name="Li W."/>
            <person name="Chen Y."/>
            <person name="Xu X."/>
            <person name="Zhang Y."/>
            <person name="Luo S."/>
            <person name="Chen H."/>
            <person name="Gao J."/>
            <person name="Mao Z."/>
            <person name="Pires J.C."/>
            <person name="Luo M."/>
            <person name="Kudrna D."/>
            <person name="Wing R.A."/>
            <person name="Meyers B.C."/>
            <person name="Yi K."/>
            <person name="Kong H."/>
            <person name="Lavrijsen P."/>
            <person name="Sunseri F."/>
            <person name="Falavigna A."/>
            <person name="Ye Y."/>
            <person name="Leebens-Mack J.H."/>
            <person name="Chen G."/>
        </authorList>
    </citation>
    <scope>NUCLEOTIDE SEQUENCE [LARGE SCALE GENOMIC DNA]</scope>
    <source>
        <strain evidence="3">cv. DH0086</strain>
    </source>
</reference>
<organism evidence="2 3">
    <name type="scientific">Asparagus officinalis</name>
    <name type="common">Garden asparagus</name>
    <dbReference type="NCBI Taxonomy" id="4686"/>
    <lineage>
        <taxon>Eukaryota</taxon>
        <taxon>Viridiplantae</taxon>
        <taxon>Streptophyta</taxon>
        <taxon>Embryophyta</taxon>
        <taxon>Tracheophyta</taxon>
        <taxon>Spermatophyta</taxon>
        <taxon>Magnoliopsida</taxon>
        <taxon>Liliopsida</taxon>
        <taxon>Asparagales</taxon>
        <taxon>Asparagaceae</taxon>
        <taxon>Asparagoideae</taxon>
        <taxon>Asparagus</taxon>
    </lineage>
</organism>
<dbReference type="Gramene" id="ONK78867">
    <property type="protein sequence ID" value="ONK78867"/>
    <property type="gene ID" value="A4U43_C01F390"/>
</dbReference>